<dbReference type="PANTHER" id="PTHR46825">
    <property type="entry name" value="D-ALANYL-D-ALANINE-CARBOXYPEPTIDASE/ENDOPEPTIDASE AMPH"/>
    <property type="match status" value="1"/>
</dbReference>
<proteinExistence type="predicted"/>
<keyword evidence="2" id="KW-0614">Plasmid</keyword>
<reference evidence="2 3" key="1">
    <citation type="submission" date="2014-05" db="EMBL/GenBank/DDBJ databases">
        <title>Complete genome sequence of Corynebacterium marinum DSM 44953.</title>
        <authorList>
            <person name="Schaffert L."/>
            <person name="Albersmeier A."/>
            <person name="Kalinowski J."/>
            <person name="Ruckert C."/>
        </authorList>
    </citation>
    <scope>NUCLEOTIDE SEQUENCE [LARGE SCALE GENOMIC DNA]</scope>
    <source>
        <strain evidence="2 3">DSM 44953</strain>
        <plasmid evidence="2 3">pCmarinum2</plasmid>
    </source>
</reference>
<gene>
    <name evidence="2" type="ORF">B840_12570</name>
</gene>
<dbReference type="HOGENOM" id="CLU_020027_7_3_11"/>
<dbReference type="SUPFAM" id="SSF56601">
    <property type="entry name" value="beta-lactamase/transpeptidase-like"/>
    <property type="match status" value="1"/>
</dbReference>
<dbReference type="Gene3D" id="3.40.710.10">
    <property type="entry name" value="DD-peptidase/beta-lactamase superfamily"/>
    <property type="match status" value="1"/>
</dbReference>
<protein>
    <recommendedName>
        <fullName evidence="1">Beta-lactamase-related domain-containing protein</fullName>
    </recommendedName>
</protein>
<keyword evidence="3" id="KW-1185">Reference proteome</keyword>
<dbReference type="EMBL" id="CP007791">
    <property type="protein sequence ID" value="AJK70082.1"/>
    <property type="molecule type" value="Genomic_DNA"/>
</dbReference>
<feature type="domain" description="Beta-lactamase-related" evidence="1">
    <location>
        <begin position="55"/>
        <end position="331"/>
    </location>
</feature>
<evidence type="ECO:0000313" key="2">
    <source>
        <dbReference type="EMBL" id="AJK70082.1"/>
    </source>
</evidence>
<dbReference type="Pfam" id="PF00144">
    <property type="entry name" value="Beta-lactamase"/>
    <property type="match status" value="1"/>
</dbReference>
<geneLocation type="plasmid" evidence="2 3">
    <name>pCmarinum2</name>
</geneLocation>
<dbReference type="InterPro" id="IPR012338">
    <property type="entry name" value="Beta-lactam/transpept-like"/>
</dbReference>
<sequence length="335" mass="35694">MKPACLTNASTTDGDTALAGLLLNSLPLNRPVYAACLATVGPAGTRIATIGCDLQKTFHIGSISKALNGLIYTDMVQTRLISPHDRLEEHLPLAGTAAGEATLESCLTHTSGLPATGGGIRSAARALGAVLTGGDPQPENLDDLMKQLRRSRIRHPGRFSYSNLAASALGHALAAADGADYPTLVRNRLTIPLGCPRLRAQQPAQRNLPHDLNALTVWGTDQLPWTGQGYGPAGVIRGSAHDFATVMSTLLADDCVYEDAFRVRFTDDTESVAAGWFVEDKSDRTLVWHNGYASGFGAHMVLDRQRRRGAFISVVSPYPDPDIEPVAMTMLDAAV</sequence>
<dbReference type="Proteomes" id="UP000031928">
    <property type="component" value="Plasmid pCmarinum2"/>
</dbReference>
<dbReference type="InterPro" id="IPR050491">
    <property type="entry name" value="AmpC-like"/>
</dbReference>
<dbReference type="PANTHER" id="PTHR46825:SF9">
    <property type="entry name" value="BETA-LACTAMASE-RELATED DOMAIN-CONTAINING PROTEIN"/>
    <property type="match status" value="1"/>
</dbReference>
<organism evidence="2 3">
    <name type="scientific">Corynebacterium marinum DSM 44953</name>
    <dbReference type="NCBI Taxonomy" id="1224162"/>
    <lineage>
        <taxon>Bacteria</taxon>
        <taxon>Bacillati</taxon>
        <taxon>Actinomycetota</taxon>
        <taxon>Actinomycetes</taxon>
        <taxon>Mycobacteriales</taxon>
        <taxon>Corynebacteriaceae</taxon>
        <taxon>Corynebacterium</taxon>
    </lineage>
</organism>
<name>A0A0B6TJE4_9CORY</name>
<dbReference type="InterPro" id="IPR001466">
    <property type="entry name" value="Beta-lactam-related"/>
</dbReference>
<dbReference type="OrthoDB" id="3171327at2"/>
<evidence type="ECO:0000259" key="1">
    <source>
        <dbReference type="Pfam" id="PF00144"/>
    </source>
</evidence>
<dbReference type="KEGG" id="cmq:B840_12570"/>
<evidence type="ECO:0000313" key="3">
    <source>
        <dbReference type="Proteomes" id="UP000031928"/>
    </source>
</evidence>
<accession>A0A0B6TJE4</accession>
<dbReference type="AlphaFoldDB" id="A0A0B6TJE4"/>